<proteinExistence type="predicted"/>
<accession>A0ABN7XJQ0</accession>
<gene>
    <name evidence="1" type="ORF">GMARGA_LOCUS43611</name>
</gene>
<protein>
    <submittedName>
        <fullName evidence="1">44332_t:CDS:1</fullName>
    </submittedName>
</protein>
<evidence type="ECO:0000313" key="2">
    <source>
        <dbReference type="Proteomes" id="UP000789901"/>
    </source>
</evidence>
<feature type="non-terminal residue" evidence="1">
    <location>
        <position position="1"/>
    </location>
</feature>
<comment type="caution">
    <text evidence="1">The sequence shown here is derived from an EMBL/GenBank/DDBJ whole genome shotgun (WGS) entry which is preliminary data.</text>
</comment>
<evidence type="ECO:0000313" key="1">
    <source>
        <dbReference type="EMBL" id="CAG8854790.1"/>
    </source>
</evidence>
<organism evidence="1 2">
    <name type="scientific">Gigaspora margarita</name>
    <dbReference type="NCBI Taxonomy" id="4874"/>
    <lineage>
        <taxon>Eukaryota</taxon>
        <taxon>Fungi</taxon>
        <taxon>Fungi incertae sedis</taxon>
        <taxon>Mucoromycota</taxon>
        <taxon>Glomeromycotina</taxon>
        <taxon>Glomeromycetes</taxon>
        <taxon>Diversisporales</taxon>
        <taxon>Gigasporaceae</taxon>
        <taxon>Gigaspora</taxon>
    </lineage>
</organism>
<dbReference type="Proteomes" id="UP000789901">
    <property type="component" value="Unassembled WGS sequence"/>
</dbReference>
<sequence length="56" mass="6622">LLYEKNEEDNHVCHCSPVFVNANPKHPIMLSFKKQDKKSYISYFVADFENIFKNSL</sequence>
<keyword evidence="2" id="KW-1185">Reference proteome</keyword>
<name>A0ABN7XJQ0_GIGMA</name>
<dbReference type="EMBL" id="CAJVQB010142430">
    <property type="protein sequence ID" value="CAG8854790.1"/>
    <property type="molecule type" value="Genomic_DNA"/>
</dbReference>
<reference evidence="1 2" key="1">
    <citation type="submission" date="2021-06" db="EMBL/GenBank/DDBJ databases">
        <authorList>
            <person name="Kallberg Y."/>
            <person name="Tangrot J."/>
            <person name="Rosling A."/>
        </authorList>
    </citation>
    <scope>NUCLEOTIDE SEQUENCE [LARGE SCALE GENOMIC DNA]</scope>
    <source>
        <strain evidence="1 2">120-4 pot B 10/14</strain>
    </source>
</reference>